<accession>A0A397S3I6</accession>
<keyword evidence="9" id="KW-0444">Lipid biosynthesis</keyword>
<dbReference type="UniPathway" id="UPA00557">
    <property type="reaction ID" value="UER00614"/>
</dbReference>
<dbReference type="InterPro" id="IPR000374">
    <property type="entry name" value="PC_trans"/>
</dbReference>
<evidence type="ECO:0000256" key="6">
    <source>
        <dbReference type="ARBA" id="ARBA00012487"/>
    </source>
</evidence>
<keyword evidence="14" id="KW-0443">Lipid metabolism</keyword>
<comment type="similarity">
    <text evidence="5 18">Belongs to the CDS family.</text>
</comment>
<evidence type="ECO:0000256" key="10">
    <source>
        <dbReference type="ARBA" id="ARBA00022679"/>
    </source>
</evidence>
<feature type="transmembrane region" description="Helical" evidence="19">
    <location>
        <begin position="318"/>
        <end position="343"/>
    </location>
</feature>
<keyword evidence="8" id="KW-1003">Cell membrane</keyword>
<comment type="pathway">
    <text evidence="3 18">Phospholipid metabolism; CDP-diacylglycerol biosynthesis; CDP-diacylglycerol from sn-glycerol 3-phosphate: step 3/3.</text>
</comment>
<dbReference type="PROSITE" id="PS01315">
    <property type="entry name" value="CDS"/>
    <property type="match status" value="1"/>
</dbReference>
<reference evidence="20 21" key="1">
    <citation type="submission" date="2018-08" db="EMBL/GenBank/DDBJ databases">
        <title>Genomic Encyclopedia of Archaeal and Bacterial Type Strains, Phase II (KMG-II): from individual species to whole genera.</title>
        <authorList>
            <person name="Goeker M."/>
        </authorList>
    </citation>
    <scope>NUCLEOTIDE SEQUENCE [LARGE SCALE GENOMIC DNA]</scope>
    <source>
        <strain evidence="20 21">ATCC 27112</strain>
    </source>
</reference>
<feature type="transmembrane region" description="Helical" evidence="19">
    <location>
        <begin position="267"/>
        <end position="289"/>
    </location>
</feature>
<dbReference type="OrthoDB" id="9799199at2"/>
<keyword evidence="15 19" id="KW-0472">Membrane</keyword>
<dbReference type="EC" id="2.7.7.41" evidence="6 18"/>
<comment type="catalytic activity">
    <reaction evidence="1 18">
        <text>a 1,2-diacyl-sn-glycero-3-phosphate + CTP + H(+) = a CDP-1,2-diacyl-sn-glycerol + diphosphate</text>
        <dbReference type="Rhea" id="RHEA:16229"/>
        <dbReference type="ChEBI" id="CHEBI:15378"/>
        <dbReference type="ChEBI" id="CHEBI:33019"/>
        <dbReference type="ChEBI" id="CHEBI:37563"/>
        <dbReference type="ChEBI" id="CHEBI:58332"/>
        <dbReference type="ChEBI" id="CHEBI:58608"/>
        <dbReference type="EC" id="2.7.7.41"/>
    </reaction>
</comment>
<dbReference type="AlphaFoldDB" id="A0A397S3I6"/>
<protein>
    <recommendedName>
        <fullName evidence="7 18">Phosphatidate cytidylyltransferase</fullName>
        <ecNumber evidence="6 18">2.7.7.41</ecNumber>
    </recommendedName>
</protein>
<evidence type="ECO:0000256" key="19">
    <source>
        <dbReference type="SAM" id="Phobius"/>
    </source>
</evidence>
<evidence type="ECO:0000256" key="11">
    <source>
        <dbReference type="ARBA" id="ARBA00022692"/>
    </source>
</evidence>
<gene>
    <name evidence="20" type="ORF">EI71_00078</name>
</gene>
<evidence type="ECO:0000256" key="1">
    <source>
        <dbReference type="ARBA" id="ARBA00001698"/>
    </source>
</evidence>
<evidence type="ECO:0000256" key="5">
    <source>
        <dbReference type="ARBA" id="ARBA00010185"/>
    </source>
</evidence>
<evidence type="ECO:0000256" key="12">
    <source>
        <dbReference type="ARBA" id="ARBA00022695"/>
    </source>
</evidence>
<dbReference type="GO" id="GO:0005886">
    <property type="term" value="C:plasma membrane"/>
    <property type="evidence" value="ECO:0007669"/>
    <property type="project" value="UniProtKB-SubCell"/>
</dbReference>
<evidence type="ECO:0000256" key="2">
    <source>
        <dbReference type="ARBA" id="ARBA00004651"/>
    </source>
</evidence>
<feature type="transmembrane region" description="Helical" evidence="19">
    <location>
        <begin position="114"/>
        <end position="135"/>
    </location>
</feature>
<comment type="subcellular location">
    <subcellularLocation>
        <location evidence="2">Cell membrane</location>
        <topology evidence="2">Multi-pass membrane protein</topology>
    </subcellularLocation>
</comment>
<keyword evidence="17" id="KW-1208">Phospholipid metabolism</keyword>
<keyword evidence="16" id="KW-0594">Phospholipid biosynthesis</keyword>
<evidence type="ECO:0000256" key="17">
    <source>
        <dbReference type="ARBA" id="ARBA00023264"/>
    </source>
</evidence>
<dbReference type="GO" id="GO:0016024">
    <property type="term" value="P:CDP-diacylglycerol biosynthetic process"/>
    <property type="evidence" value="ECO:0007669"/>
    <property type="project" value="UniProtKB-UniPathway"/>
</dbReference>
<dbReference type="PANTHER" id="PTHR46382:SF1">
    <property type="entry name" value="PHOSPHATIDATE CYTIDYLYLTRANSFERASE"/>
    <property type="match status" value="1"/>
</dbReference>
<evidence type="ECO:0000256" key="18">
    <source>
        <dbReference type="RuleBase" id="RU003938"/>
    </source>
</evidence>
<feature type="transmembrane region" description="Helical" evidence="19">
    <location>
        <begin position="214"/>
        <end position="232"/>
    </location>
</feature>
<evidence type="ECO:0000256" key="15">
    <source>
        <dbReference type="ARBA" id="ARBA00023136"/>
    </source>
</evidence>
<sequence length="345" mass="38234">MKKRVITGLILAVILLPIVLVPACLPVLEFVVALLIIIAEFELLNMYDKDKKIPLWLKIVTAGLTLGLSFSIFSFMSMQEITTLDAAGNQIRTHLFDPNSSIILKGLRRLHFDLMFTPVTALLICFLILMSSMIFIHDFEVKDAGRLFLSIIYVGVCSAAFMTLRFFGVRFVIYLLTITTATDIFALVFGLAFGRSGKHKLAPRISPKKSWEGAIGGTAVALVLGFAFSYFYEQMSSLMASWGTPNVEKMEFFAGVFNYNTFTPAGKVFVCLVLTLLLSITSQIGDLVASKLKRAYGIKDYSQVFPGHGGVLDRFDSVFFASALFLLFIIFEINFIDVLLVSAGI</sequence>
<dbReference type="PANTHER" id="PTHR46382">
    <property type="entry name" value="PHOSPHATIDATE CYTIDYLYLTRANSFERASE"/>
    <property type="match status" value="1"/>
</dbReference>
<comment type="pathway">
    <text evidence="4">Lipid metabolism.</text>
</comment>
<keyword evidence="13 19" id="KW-1133">Transmembrane helix</keyword>
<dbReference type="EMBL" id="QXEV01000001">
    <property type="protein sequence ID" value="RIA78517.1"/>
    <property type="molecule type" value="Genomic_DNA"/>
</dbReference>
<dbReference type="RefSeq" id="WP_119015261.1">
    <property type="nucleotide sequence ID" value="NZ_QXEV01000001.1"/>
</dbReference>
<comment type="caution">
    <text evidence="20">The sequence shown here is derived from an EMBL/GenBank/DDBJ whole genome shotgun (WGS) entry which is preliminary data.</text>
</comment>
<feature type="transmembrane region" description="Helical" evidence="19">
    <location>
        <begin position="173"/>
        <end position="193"/>
    </location>
</feature>
<feature type="transmembrane region" description="Helical" evidence="19">
    <location>
        <begin position="147"/>
        <end position="167"/>
    </location>
</feature>
<evidence type="ECO:0000256" key="14">
    <source>
        <dbReference type="ARBA" id="ARBA00023098"/>
    </source>
</evidence>
<evidence type="ECO:0000256" key="8">
    <source>
        <dbReference type="ARBA" id="ARBA00022475"/>
    </source>
</evidence>
<evidence type="ECO:0000256" key="13">
    <source>
        <dbReference type="ARBA" id="ARBA00022989"/>
    </source>
</evidence>
<keyword evidence="11 18" id="KW-0812">Transmembrane</keyword>
<evidence type="ECO:0000256" key="4">
    <source>
        <dbReference type="ARBA" id="ARBA00005189"/>
    </source>
</evidence>
<evidence type="ECO:0000256" key="7">
    <source>
        <dbReference type="ARBA" id="ARBA00019373"/>
    </source>
</evidence>
<dbReference type="Proteomes" id="UP000266506">
    <property type="component" value="Unassembled WGS sequence"/>
</dbReference>
<feature type="transmembrane region" description="Helical" evidence="19">
    <location>
        <begin position="55"/>
        <end position="76"/>
    </location>
</feature>
<organism evidence="20 21">
    <name type="scientific">Anaeroplasma bactoclasticum</name>
    <dbReference type="NCBI Taxonomy" id="2088"/>
    <lineage>
        <taxon>Bacteria</taxon>
        <taxon>Bacillati</taxon>
        <taxon>Mycoplasmatota</taxon>
        <taxon>Mollicutes</taxon>
        <taxon>Anaeroplasmatales</taxon>
        <taxon>Anaeroplasmataceae</taxon>
        <taxon>Anaeroplasma</taxon>
    </lineage>
</organism>
<keyword evidence="12 18" id="KW-0548">Nucleotidyltransferase</keyword>
<dbReference type="FunCoup" id="A0A397S3I6">
    <property type="interactions" value="352"/>
</dbReference>
<dbReference type="Pfam" id="PF01148">
    <property type="entry name" value="CTP_transf_1"/>
    <property type="match status" value="1"/>
</dbReference>
<evidence type="ECO:0000313" key="21">
    <source>
        <dbReference type="Proteomes" id="UP000266506"/>
    </source>
</evidence>
<proteinExistence type="inferred from homology"/>
<evidence type="ECO:0000256" key="9">
    <source>
        <dbReference type="ARBA" id="ARBA00022516"/>
    </source>
</evidence>
<evidence type="ECO:0000256" key="3">
    <source>
        <dbReference type="ARBA" id="ARBA00005119"/>
    </source>
</evidence>
<evidence type="ECO:0000256" key="16">
    <source>
        <dbReference type="ARBA" id="ARBA00023209"/>
    </source>
</evidence>
<evidence type="ECO:0000313" key="20">
    <source>
        <dbReference type="EMBL" id="RIA78517.1"/>
    </source>
</evidence>
<name>A0A397S3I6_9MOLU</name>
<keyword evidence="21" id="KW-1185">Reference proteome</keyword>
<dbReference type="GO" id="GO:0004605">
    <property type="term" value="F:phosphatidate cytidylyltransferase activity"/>
    <property type="evidence" value="ECO:0007669"/>
    <property type="project" value="UniProtKB-EC"/>
</dbReference>
<dbReference type="InParanoid" id="A0A397S3I6"/>
<keyword evidence="10 18" id="KW-0808">Transferase</keyword>